<evidence type="ECO:0000313" key="2">
    <source>
        <dbReference type="Proteomes" id="UP001054945"/>
    </source>
</evidence>
<dbReference type="EMBL" id="BPLR01007218">
    <property type="protein sequence ID" value="GIY15253.1"/>
    <property type="molecule type" value="Genomic_DNA"/>
</dbReference>
<organism evidence="1 2">
    <name type="scientific">Caerostris extrusa</name>
    <name type="common">Bark spider</name>
    <name type="synonym">Caerostris bankana</name>
    <dbReference type="NCBI Taxonomy" id="172846"/>
    <lineage>
        <taxon>Eukaryota</taxon>
        <taxon>Metazoa</taxon>
        <taxon>Ecdysozoa</taxon>
        <taxon>Arthropoda</taxon>
        <taxon>Chelicerata</taxon>
        <taxon>Arachnida</taxon>
        <taxon>Araneae</taxon>
        <taxon>Araneomorphae</taxon>
        <taxon>Entelegynae</taxon>
        <taxon>Araneoidea</taxon>
        <taxon>Araneidae</taxon>
        <taxon>Caerostris</taxon>
    </lineage>
</organism>
<dbReference type="Proteomes" id="UP001054945">
    <property type="component" value="Unassembled WGS sequence"/>
</dbReference>
<reference evidence="1 2" key="1">
    <citation type="submission" date="2021-06" db="EMBL/GenBank/DDBJ databases">
        <title>Caerostris extrusa draft genome.</title>
        <authorList>
            <person name="Kono N."/>
            <person name="Arakawa K."/>
        </authorList>
    </citation>
    <scope>NUCLEOTIDE SEQUENCE [LARGE SCALE GENOMIC DNA]</scope>
</reference>
<dbReference type="AlphaFoldDB" id="A0AAV4R014"/>
<accession>A0AAV4R014</accession>
<evidence type="ECO:0000313" key="1">
    <source>
        <dbReference type="EMBL" id="GIY15253.1"/>
    </source>
</evidence>
<keyword evidence="2" id="KW-1185">Reference proteome</keyword>
<name>A0AAV4R014_CAEEX</name>
<gene>
    <name evidence="1" type="ORF">CEXT_784411</name>
</gene>
<proteinExistence type="predicted"/>
<sequence>MDSCTRACLPRPVCGVVSVPIKAVCGVSPNSQSPASILLNPPATTVTTCIGSRGGGKSELELEVPMACGYDPRELDSILEISSFHPSARFSSFL</sequence>
<protein>
    <submittedName>
        <fullName evidence="1">Uncharacterized protein</fullName>
    </submittedName>
</protein>
<comment type="caution">
    <text evidence="1">The sequence shown here is derived from an EMBL/GenBank/DDBJ whole genome shotgun (WGS) entry which is preliminary data.</text>
</comment>